<comment type="caution">
    <text evidence="1">The sequence shown here is derived from an EMBL/GenBank/DDBJ whole genome shotgun (WGS) entry which is preliminary data.</text>
</comment>
<dbReference type="Proteomes" id="UP000604046">
    <property type="component" value="Unassembled WGS sequence"/>
</dbReference>
<name>A0A812V9Z0_9DINO</name>
<gene>
    <name evidence="1" type="primary">ATP7B</name>
    <name evidence="1" type="ORF">SNAT2548_LOCUS35034</name>
</gene>
<organism evidence="1 2">
    <name type="scientific">Symbiodinium natans</name>
    <dbReference type="NCBI Taxonomy" id="878477"/>
    <lineage>
        <taxon>Eukaryota</taxon>
        <taxon>Sar</taxon>
        <taxon>Alveolata</taxon>
        <taxon>Dinophyceae</taxon>
        <taxon>Suessiales</taxon>
        <taxon>Symbiodiniaceae</taxon>
        <taxon>Symbiodinium</taxon>
    </lineage>
</organism>
<accession>A0A812V9Z0</accession>
<proteinExistence type="predicted"/>
<dbReference type="AlphaFoldDB" id="A0A812V9Z0"/>
<feature type="non-terminal residue" evidence="1">
    <location>
        <position position="1"/>
    </location>
</feature>
<dbReference type="EMBL" id="CAJNDS010002844">
    <property type="protein sequence ID" value="CAE7616311.1"/>
    <property type="molecule type" value="Genomic_DNA"/>
</dbReference>
<sequence>MEDPIRVEAGSATCLAAVFWMKYALLVQCVFSGDHVSTCLPDFATKDSAKTCLDSLEIHASQKFATPLLNNVFEMVVLSSDDGSSFILGADKRAFVRWQQQTTTLEEMVQAVAHHLK</sequence>
<reference evidence="1" key="1">
    <citation type="submission" date="2021-02" db="EMBL/GenBank/DDBJ databases">
        <authorList>
            <person name="Dougan E. K."/>
            <person name="Rhodes N."/>
            <person name="Thang M."/>
            <person name="Chan C."/>
        </authorList>
    </citation>
    <scope>NUCLEOTIDE SEQUENCE</scope>
</reference>
<evidence type="ECO:0000313" key="1">
    <source>
        <dbReference type="EMBL" id="CAE7616311.1"/>
    </source>
</evidence>
<protein>
    <submittedName>
        <fullName evidence="1">ATP7B protein</fullName>
    </submittedName>
</protein>
<dbReference type="OrthoDB" id="432719at2759"/>
<keyword evidence="2" id="KW-1185">Reference proteome</keyword>
<evidence type="ECO:0000313" key="2">
    <source>
        <dbReference type="Proteomes" id="UP000604046"/>
    </source>
</evidence>